<evidence type="ECO:0000313" key="3">
    <source>
        <dbReference type="EMBL" id="MBT3141787.1"/>
    </source>
</evidence>
<dbReference type="Pfam" id="PF03625">
    <property type="entry name" value="DUF302"/>
    <property type="match status" value="2"/>
</dbReference>
<sequence>MALLLRVVLASFVTLSLSVAANADLSNQMKVDQSFEAVKEAVQNAGLTEIIQIDHARLAAAENVEMPPSRVQLFSDPGLNAEIMKHEIRAGLDLPFRALSFDEAGALSLLYTSSDFLAKRHGITDAPLLAKMDDHLVAVFEQVPDLSAQKVESTRVDKDFAVLELRSQYGVAETVARLKETITAQSDTIWFGEIDFQSEAKAFGVELVPAQLLLFGGPAPGGVAMAEFPAIGLDAFCQKLLVYEGDDGKARVLFNDIAAFADLHYQRAIEPHAMLNKRLTATFKGAIE</sequence>
<keyword evidence="4" id="KW-1185">Reference proteome</keyword>
<feature type="signal peptide" evidence="1">
    <location>
        <begin position="1"/>
        <end position="23"/>
    </location>
</feature>
<dbReference type="RefSeq" id="WP_215193884.1">
    <property type="nucleotide sequence ID" value="NZ_JAHHDY010000015.1"/>
</dbReference>
<feature type="chain" id="PRO_5046386323" evidence="1">
    <location>
        <begin position="24"/>
        <end position="288"/>
    </location>
</feature>
<dbReference type="Gene3D" id="3.30.310.70">
    <property type="entry name" value="TT1751-like domain"/>
    <property type="match status" value="2"/>
</dbReference>
<evidence type="ECO:0000313" key="4">
    <source>
        <dbReference type="Proteomes" id="UP000763802"/>
    </source>
</evidence>
<dbReference type="Proteomes" id="UP000763802">
    <property type="component" value="Unassembled WGS sequence"/>
</dbReference>
<dbReference type="SUPFAM" id="SSF103247">
    <property type="entry name" value="TT1751-like"/>
    <property type="match status" value="2"/>
</dbReference>
<dbReference type="InterPro" id="IPR035923">
    <property type="entry name" value="TT1751-like_sf"/>
</dbReference>
<proteinExistence type="predicted"/>
<evidence type="ECO:0000259" key="2">
    <source>
        <dbReference type="Pfam" id="PF03625"/>
    </source>
</evidence>
<protein>
    <submittedName>
        <fullName evidence="3">DUF302 domain-containing protein</fullName>
    </submittedName>
</protein>
<dbReference type="PANTHER" id="PTHR38342:SF2">
    <property type="entry name" value="INNER MEMBRANE OR EXPORTED"/>
    <property type="match status" value="1"/>
</dbReference>
<organism evidence="3 4">
    <name type="scientific">Falsiruegeria litorea</name>
    <dbReference type="NCBI Taxonomy" id="1280831"/>
    <lineage>
        <taxon>Bacteria</taxon>
        <taxon>Pseudomonadati</taxon>
        <taxon>Pseudomonadota</taxon>
        <taxon>Alphaproteobacteria</taxon>
        <taxon>Rhodobacterales</taxon>
        <taxon>Roseobacteraceae</taxon>
        <taxon>Falsiruegeria</taxon>
    </lineage>
</organism>
<dbReference type="InterPro" id="IPR005180">
    <property type="entry name" value="DUF302"/>
</dbReference>
<dbReference type="EMBL" id="JAHHDY010000015">
    <property type="protein sequence ID" value="MBT3141787.1"/>
    <property type="molecule type" value="Genomic_DNA"/>
</dbReference>
<dbReference type="PANTHER" id="PTHR38342">
    <property type="entry name" value="SLR5037 PROTEIN"/>
    <property type="match status" value="1"/>
</dbReference>
<name>A0ABS5WRM6_9RHOB</name>
<keyword evidence="1" id="KW-0732">Signal</keyword>
<comment type="caution">
    <text evidence="3">The sequence shown here is derived from an EMBL/GenBank/DDBJ whole genome shotgun (WGS) entry which is preliminary data.</text>
</comment>
<accession>A0ABS5WRM6</accession>
<reference evidence="3 4" key="1">
    <citation type="submission" date="2021-05" db="EMBL/GenBank/DDBJ databases">
        <title>Draft genomes of marine bacteria isolated from model chitin particles.</title>
        <authorList>
            <person name="Datta M.S."/>
            <person name="Schwartzman J.A."/>
            <person name="Cordero O."/>
        </authorList>
    </citation>
    <scope>NUCLEOTIDE SEQUENCE [LARGE SCALE GENOMIC DNA]</scope>
    <source>
        <strain evidence="3 4">4E07</strain>
    </source>
</reference>
<evidence type="ECO:0000256" key="1">
    <source>
        <dbReference type="SAM" id="SignalP"/>
    </source>
</evidence>
<gene>
    <name evidence="3" type="ORF">KL867_12030</name>
</gene>
<feature type="domain" description="DUF302" evidence="2">
    <location>
        <begin position="194"/>
        <end position="256"/>
    </location>
</feature>
<feature type="domain" description="DUF302" evidence="2">
    <location>
        <begin position="53"/>
        <end position="112"/>
    </location>
</feature>
<dbReference type="CDD" id="cd14797">
    <property type="entry name" value="DUF302"/>
    <property type="match status" value="2"/>
</dbReference>